<feature type="compositionally biased region" description="Low complexity" evidence="1">
    <location>
        <begin position="222"/>
        <end position="234"/>
    </location>
</feature>
<feature type="region of interest" description="Disordered" evidence="1">
    <location>
        <begin position="115"/>
        <end position="185"/>
    </location>
</feature>
<accession>A0ABP7IMK3</accession>
<dbReference type="EMBL" id="BAABAH010000008">
    <property type="protein sequence ID" value="GAA3822225.1"/>
    <property type="molecule type" value="Genomic_DNA"/>
</dbReference>
<protein>
    <submittedName>
        <fullName evidence="3">Uncharacterized protein</fullName>
    </submittedName>
</protein>
<proteinExistence type="predicted"/>
<feature type="region of interest" description="Disordered" evidence="1">
    <location>
        <begin position="218"/>
        <end position="239"/>
    </location>
</feature>
<dbReference type="Proteomes" id="UP001501821">
    <property type="component" value="Unassembled WGS sequence"/>
</dbReference>
<organism evidence="3 4">
    <name type="scientific">Nocardioides panacisoli</name>
    <dbReference type="NCBI Taxonomy" id="627624"/>
    <lineage>
        <taxon>Bacteria</taxon>
        <taxon>Bacillati</taxon>
        <taxon>Actinomycetota</taxon>
        <taxon>Actinomycetes</taxon>
        <taxon>Propionibacteriales</taxon>
        <taxon>Nocardioidaceae</taxon>
        <taxon>Nocardioides</taxon>
    </lineage>
</organism>
<evidence type="ECO:0000313" key="3">
    <source>
        <dbReference type="EMBL" id="GAA3822225.1"/>
    </source>
</evidence>
<feature type="compositionally biased region" description="Pro residues" evidence="1">
    <location>
        <begin position="134"/>
        <end position="162"/>
    </location>
</feature>
<keyword evidence="2" id="KW-0812">Transmembrane</keyword>
<keyword evidence="4" id="KW-1185">Reference proteome</keyword>
<gene>
    <name evidence="3" type="ORF">GCM10022242_24740</name>
</gene>
<keyword evidence="2" id="KW-1133">Transmembrane helix</keyword>
<evidence type="ECO:0000256" key="2">
    <source>
        <dbReference type="SAM" id="Phobius"/>
    </source>
</evidence>
<feature type="transmembrane region" description="Helical" evidence="2">
    <location>
        <begin position="193"/>
        <end position="215"/>
    </location>
</feature>
<comment type="caution">
    <text evidence="3">The sequence shown here is derived from an EMBL/GenBank/DDBJ whole genome shotgun (WGS) entry which is preliminary data.</text>
</comment>
<reference evidence="4" key="1">
    <citation type="journal article" date="2019" name="Int. J. Syst. Evol. Microbiol.">
        <title>The Global Catalogue of Microorganisms (GCM) 10K type strain sequencing project: providing services to taxonomists for standard genome sequencing and annotation.</title>
        <authorList>
            <consortium name="The Broad Institute Genomics Platform"/>
            <consortium name="The Broad Institute Genome Sequencing Center for Infectious Disease"/>
            <person name="Wu L."/>
            <person name="Ma J."/>
        </authorList>
    </citation>
    <scope>NUCLEOTIDE SEQUENCE [LARGE SCALE GENOMIC DNA]</scope>
    <source>
        <strain evidence="4">JCM 16953</strain>
    </source>
</reference>
<evidence type="ECO:0000313" key="4">
    <source>
        <dbReference type="Proteomes" id="UP001501821"/>
    </source>
</evidence>
<keyword evidence="2" id="KW-0472">Membrane</keyword>
<name>A0ABP7IMK3_9ACTN</name>
<feature type="compositionally biased region" description="Low complexity" evidence="1">
    <location>
        <begin position="163"/>
        <end position="172"/>
    </location>
</feature>
<sequence length="537" mass="55277">MAVHDTLRGLVQVRGANVLEDPMEFRGALDDFVDESEASIGEINVLVDAVRLGAVRRLTALLDQGGLGVAAIVEAGDGLARDRGSDDPARSRWAVAVIGFALGRIDAETVLRFDAAPGSRSTPTPTPGITLPPTYLPPPPTAAPNAPPPPPFPPSTVPPVNGPPRTSRAPASSIPPPPGPGGTTPQRRAVVRVVVLTALALIVVVAGTVVALVVVRGDDDNSGAPSVTTTSTPPDVGPPPDVPAKALEPGAVVGVRPMSLPAPSGTSAMAARTGGVAVVGAGPVDSVGEGDQTRVAPDGGSLLAFRLAPFEGCASGGCASWPSLGLRVEVGSRAIPLPKGGPCFVVALPEGENDAELVYRADGYRQSLSLATGRATGSNIEVLARDRRDRELTVAAKTGTFEGLVATADPPTGLSTSDLTFDVHVEGAELYFFEPRRPLKDPASAYLRVTAERSTPAVPAPAPLSTQWMRFTDDNGKTYEPIDLDPAADRIDAVFEVPGDLEHGRFTVGGTASLTTTGGSQIRLTLPERTVPLKFGS</sequence>
<dbReference type="RefSeq" id="WP_344775825.1">
    <property type="nucleotide sequence ID" value="NZ_BAABAH010000008.1"/>
</dbReference>
<evidence type="ECO:0000256" key="1">
    <source>
        <dbReference type="SAM" id="MobiDB-lite"/>
    </source>
</evidence>